<evidence type="ECO:0000256" key="3">
    <source>
        <dbReference type="ARBA" id="ARBA00022741"/>
    </source>
</evidence>
<dbReference type="PANTHER" id="PTHR43119:SF1">
    <property type="entry name" value="ABC TRANSPORTER DOMAIN-CONTAINING PROTEIN"/>
    <property type="match status" value="1"/>
</dbReference>
<evidence type="ECO:0000256" key="4">
    <source>
        <dbReference type="ARBA" id="ARBA00022840"/>
    </source>
</evidence>
<proteinExistence type="predicted"/>
<evidence type="ECO:0000313" key="7">
    <source>
        <dbReference type="EMBL" id="ALL65148.1"/>
    </source>
</evidence>
<dbReference type="EMBL" id="CP012746">
    <property type="protein sequence ID" value="ALL65148.1"/>
    <property type="molecule type" value="Genomic_DNA"/>
</dbReference>
<dbReference type="InterPro" id="IPR003593">
    <property type="entry name" value="AAA+_ATPase"/>
</dbReference>
<dbReference type="PROSITE" id="PS50893">
    <property type="entry name" value="ABC_TRANSPORTER_2"/>
    <property type="match status" value="1"/>
</dbReference>
<dbReference type="PANTHER" id="PTHR43119">
    <property type="entry name" value="ABC TRANSPORT PROTEIN ATP-BINDING COMPONENT-RELATED"/>
    <property type="match status" value="1"/>
</dbReference>
<evidence type="ECO:0000256" key="2">
    <source>
        <dbReference type="ARBA" id="ARBA00022519"/>
    </source>
</evidence>
<dbReference type="Gene3D" id="3.40.50.300">
    <property type="entry name" value="P-loop containing nucleotide triphosphate hydrolases"/>
    <property type="match status" value="1"/>
</dbReference>
<name>A0A0P0RAF5_9BURK</name>
<dbReference type="SUPFAM" id="SSF52540">
    <property type="entry name" value="P-loop containing nucleoside triphosphate hydrolases"/>
    <property type="match status" value="1"/>
</dbReference>
<evidence type="ECO:0000256" key="5">
    <source>
        <dbReference type="SAM" id="MobiDB-lite"/>
    </source>
</evidence>
<evidence type="ECO:0000313" key="8">
    <source>
        <dbReference type="Proteomes" id="UP000019146"/>
    </source>
</evidence>
<keyword evidence="2" id="KW-0997">Cell inner membrane</keyword>
<reference evidence="7 8" key="1">
    <citation type="journal article" date="2014" name="Genome Announc.">
        <title>Draft Genome Sequence of the Haloacid-Degrading Burkholderia caribensis Strain MBA4.</title>
        <authorList>
            <person name="Pan Y."/>
            <person name="Kong K.F."/>
            <person name="Tsang J.S."/>
        </authorList>
    </citation>
    <scope>NUCLEOTIDE SEQUENCE [LARGE SCALE GENOMIC DNA]</scope>
    <source>
        <strain evidence="7 8">MBA4</strain>
    </source>
</reference>
<dbReference type="KEGG" id="bcai:K788_0004400"/>
<dbReference type="Pfam" id="PF00005">
    <property type="entry name" value="ABC_tran"/>
    <property type="match status" value="1"/>
</dbReference>
<keyword evidence="4 7" id="KW-0067">ATP-binding</keyword>
<evidence type="ECO:0000256" key="1">
    <source>
        <dbReference type="ARBA" id="ARBA00022475"/>
    </source>
</evidence>
<dbReference type="Proteomes" id="UP000019146">
    <property type="component" value="Chromosome 1"/>
</dbReference>
<gene>
    <name evidence="7" type="ORF">K788_0004400</name>
</gene>
<organism evidence="7 8">
    <name type="scientific">Paraburkholderia caribensis MBA4</name>
    <dbReference type="NCBI Taxonomy" id="1323664"/>
    <lineage>
        <taxon>Bacteria</taxon>
        <taxon>Pseudomonadati</taxon>
        <taxon>Pseudomonadota</taxon>
        <taxon>Betaproteobacteria</taxon>
        <taxon>Burkholderiales</taxon>
        <taxon>Burkholderiaceae</taxon>
        <taxon>Paraburkholderia</taxon>
    </lineage>
</organism>
<feature type="domain" description="ABC transporter" evidence="6">
    <location>
        <begin position="48"/>
        <end position="282"/>
    </location>
</feature>
<protein>
    <submittedName>
        <fullName evidence="7">YbbL ABC transporter ATP-binding protein</fullName>
    </submittedName>
</protein>
<evidence type="ECO:0000259" key="6">
    <source>
        <dbReference type="PROSITE" id="PS50893"/>
    </source>
</evidence>
<sequence>MSAPKKYLRHSFAQHVLCPRARFVMMMRCDTFQYAMPHHTNMTDAPLVHAQNLVRRDAARGQTLLHATSIAIHAGERIAVTGPSGAGKSVFMRALALLDPLDSGEVRWRGKRIARATIPRYRRHVAYIRQRPALLDGTVEDNLRYPYTLRAYRDVRFDRGQAAALASQAGRASDFLERFASELSGGEAQIAALIRVLQLEPDVLLLDEPTASLDPESALAIEGLVRAWFDAAPQLRAWLWVSHDPAQAARVSNRHLTMRAGVLDDAQRTMPDTSAHPGETPR</sequence>
<dbReference type="GO" id="GO:0016887">
    <property type="term" value="F:ATP hydrolysis activity"/>
    <property type="evidence" value="ECO:0007669"/>
    <property type="project" value="InterPro"/>
</dbReference>
<feature type="region of interest" description="Disordered" evidence="5">
    <location>
        <begin position="263"/>
        <end position="282"/>
    </location>
</feature>
<dbReference type="AlphaFoldDB" id="A0A0P0RAF5"/>
<dbReference type="SMART" id="SM00382">
    <property type="entry name" value="AAA"/>
    <property type="match status" value="1"/>
</dbReference>
<dbReference type="GO" id="GO:0005524">
    <property type="term" value="F:ATP binding"/>
    <property type="evidence" value="ECO:0007669"/>
    <property type="project" value="UniProtKB-KW"/>
</dbReference>
<keyword evidence="2" id="KW-0472">Membrane</keyword>
<keyword evidence="3" id="KW-0547">Nucleotide-binding</keyword>
<dbReference type="InterPro" id="IPR003439">
    <property type="entry name" value="ABC_transporter-like_ATP-bd"/>
</dbReference>
<keyword evidence="1" id="KW-1003">Cell membrane</keyword>
<dbReference type="InterPro" id="IPR027417">
    <property type="entry name" value="P-loop_NTPase"/>
</dbReference>
<accession>A0A0P0RAF5</accession>